<reference evidence="2 3" key="1">
    <citation type="submission" date="2018-09" db="EMBL/GenBank/DDBJ databases">
        <title>Draft genome sequence of Rhodopseudomonas palustris 2.1.18.</title>
        <authorList>
            <person name="Robertson S.L."/>
            <person name="Meyer T.E."/>
            <person name="Kyndt J.A."/>
        </authorList>
    </citation>
    <scope>NUCLEOTIDE SEQUENCE [LARGE SCALE GENOMIC DNA]</scope>
    <source>
        <strain evidence="2 3">2.1.18</strain>
    </source>
</reference>
<dbReference type="Proteomes" id="UP000285523">
    <property type="component" value="Unassembled WGS sequence"/>
</dbReference>
<dbReference type="EMBL" id="QYYD01000012">
    <property type="protein sequence ID" value="RJF74164.1"/>
    <property type="molecule type" value="Genomic_DNA"/>
</dbReference>
<name>A0A418VDU3_RHOPL</name>
<keyword evidence="1" id="KW-0812">Transmembrane</keyword>
<organism evidence="2 3">
    <name type="scientific">Rhodopseudomonas palustris</name>
    <dbReference type="NCBI Taxonomy" id="1076"/>
    <lineage>
        <taxon>Bacteria</taxon>
        <taxon>Pseudomonadati</taxon>
        <taxon>Pseudomonadota</taxon>
        <taxon>Alphaproteobacteria</taxon>
        <taxon>Hyphomicrobiales</taxon>
        <taxon>Nitrobacteraceae</taxon>
        <taxon>Rhodopseudomonas</taxon>
    </lineage>
</organism>
<comment type="caution">
    <text evidence="2">The sequence shown here is derived from an EMBL/GenBank/DDBJ whole genome shotgun (WGS) entry which is preliminary data.</text>
</comment>
<keyword evidence="1" id="KW-1133">Transmembrane helix</keyword>
<gene>
    <name evidence="2" type="ORF">D4Q52_13460</name>
</gene>
<sequence>MQPLLALPYEVQIVLLAGYFGYKVTTIGRNVSHRTEDFLLQVLAFGSIGRIAAAGFIQLIAYCRDTPVPLPENIQLVIIAVIALVVTMLVALAWRGGLQSKWIGFMQMIHLYRDDHQGSVLSSIVQEKAVWPSVLVHFDDGRIYESDFHQLSERPLAHICLNDDGIAMYVTKVHREDGTEVDVVHTTDEYGSSINYFPRSNIERIEIAWEKG</sequence>
<feature type="transmembrane region" description="Helical" evidence="1">
    <location>
        <begin position="74"/>
        <end position="94"/>
    </location>
</feature>
<feature type="transmembrane region" description="Helical" evidence="1">
    <location>
        <begin position="6"/>
        <end position="26"/>
    </location>
</feature>
<keyword evidence="1" id="KW-0472">Membrane</keyword>
<dbReference type="RefSeq" id="WP_119857075.1">
    <property type="nucleotide sequence ID" value="NZ_QYYD01000012.1"/>
</dbReference>
<protein>
    <submittedName>
        <fullName evidence="2">Uncharacterized protein</fullName>
    </submittedName>
</protein>
<evidence type="ECO:0000313" key="2">
    <source>
        <dbReference type="EMBL" id="RJF74164.1"/>
    </source>
</evidence>
<accession>A0A418VDU3</accession>
<dbReference type="OrthoDB" id="8075853at2"/>
<feature type="transmembrane region" description="Helical" evidence="1">
    <location>
        <begin position="38"/>
        <end position="62"/>
    </location>
</feature>
<evidence type="ECO:0000256" key="1">
    <source>
        <dbReference type="SAM" id="Phobius"/>
    </source>
</evidence>
<dbReference type="AlphaFoldDB" id="A0A418VDU3"/>
<proteinExistence type="predicted"/>
<evidence type="ECO:0000313" key="3">
    <source>
        <dbReference type="Proteomes" id="UP000285523"/>
    </source>
</evidence>